<dbReference type="STRING" id="1797259.A2989_02495"/>
<feature type="domain" description="Glycosyl transferase family 1" evidence="1">
    <location>
        <begin position="195"/>
        <end position="329"/>
    </location>
</feature>
<dbReference type="Gene3D" id="3.40.50.2000">
    <property type="entry name" value="Glycogen Phosphorylase B"/>
    <property type="match status" value="2"/>
</dbReference>
<reference evidence="2 3" key="1">
    <citation type="journal article" date="2016" name="Nat. Commun.">
        <title>Thousands of microbial genomes shed light on interconnected biogeochemical processes in an aquifer system.</title>
        <authorList>
            <person name="Anantharaman K."/>
            <person name="Brown C.T."/>
            <person name="Hug L.A."/>
            <person name="Sharon I."/>
            <person name="Castelle C.J."/>
            <person name="Probst A.J."/>
            <person name="Thomas B.C."/>
            <person name="Singh A."/>
            <person name="Wilkins M.J."/>
            <person name="Karaoz U."/>
            <person name="Brodie E.L."/>
            <person name="Williams K.H."/>
            <person name="Hubbard S.S."/>
            <person name="Banfield J.F."/>
        </authorList>
    </citation>
    <scope>NUCLEOTIDE SEQUENCE [LARGE SCALE GENOMIC DNA]</scope>
</reference>
<accession>A0A1F4ZDJ5</accession>
<sequence length="373" mass="43013">MADLPKKIAIIYDRVNKWGGAERVLLALHEIFPQAPLFTAVYNHESARWAKIFPQVIPSFLQKFPYAKSHHELYPWLTPLAFESFNFNQYDAVISVTSTDAKGIVTQPKTFHLCYCLTPTRYLWSHEQFYKSQLDPGTRFITYPLFNYLKFWDRIASTRPDIYVSISQTVSGRVKKYYGRDSQVVYPPVDIDVYSQPSPPPSIKDFFLYVGRLVGYKQPEIIINVFNRLEYPLVIVGSGSEEKKLKRLAKPHIYFAGHVSQSQLVSFYQHTKAVIFFHEEDFGLVPVEAQAAGKPVIALNLGGVTETVIHGKTGILIDDNSEESLYSHIYNFDHRLFDPGIIRSNAARFSKQRFQREFVKVFTSGWSKYKEKL</sequence>
<dbReference type="PANTHER" id="PTHR12526">
    <property type="entry name" value="GLYCOSYLTRANSFERASE"/>
    <property type="match status" value="1"/>
</dbReference>
<dbReference type="PANTHER" id="PTHR12526:SF584">
    <property type="entry name" value="GLYCOSYLTRANSFERASE"/>
    <property type="match status" value="1"/>
</dbReference>
<name>A0A1F4ZDJ5_9BACT</name>
<dbReference type="AlphaFoldDB" id="A0A1F4ZDJ5"/>
<gene>
    <name evidence="2" type="ORF">A2989_02495</name>
</gene>
<dbReference type="Pfam" id="PF00534">
    <property type="entry name" value="Glycos_transf_1"/>
    <property type="match status" value="1"/>
</dbReference>
<dbReference type="InterPro" id="IPR001296">
    <property type="entry name" value="Glyco_trans_1"/>
</dbReference>
<evidence type="ECO:0000313" key="2">
    <source>
        <dbReference type="EMBL" id="OGD03474.1"/>
    </source>
</evidence>
<organism evidence="2 3">
    <name type="scientific">Candidatus Amesbacteria bacterium RIFCSPLOWO2_01_FULL_48_25</name>
    <dbReference type="NCBI Taxonomy" id="1797259"/>
    <lineage>
        <taxon>Bacteria</taxon>
        <taxon>Candidatus Amesiibacteriota</taxon>
    </lineage>
</organism>
<dbReference type="GO" id="GO:0016757">
    <property type="term" value="F:glycosyltransferase activity"/>
    <property type="evidence" value="ECO:0007669"/>
    <property type="project" value="InterPro"/>
</dbReference>
<comment type="caution">
    <text evidence="2">The sequence shown here is derived from an EMBL/GenBank/DDBJ whole genome shotgun (WGS) entry which is preliminary data.</text>
</comment>
<dbReference type="EMBL" id="MEXN01000006">
    <property type="protein sequence ID" value="OGD03474.1"/>
    <property type="molecule type" value="Genomic_DNA"/>
</dbReference>
<dbReference type="Proteomes" id="UP000177080">
    <property type="component" value="Unassembled WGS sequence"/>
</dbReference>
<protein>
    <recommendedName>
        <fullName evidence="1">Glycosyl transferase family 1 domain-containing protein</fullName>
    </recommendedName>
</protein>
<dbReference type="SUPFAM" id="SSF53756">
    <property type="entry name" value="UDP-Glycosyltransferase/glycogen phosphorylase"/>
    <property type="match status" value="1"/>
</dbReference>
<proteinExistence type="predicted"/>
<evidence type="ECO:0000313" key="3">
    <source>
        <dbReference type="Proteomes" id="UP000177080"/>
    </source>
</evidence>
<evidence type="ECO:0000259" key="1">
    <source>
        <dbReference type="Pfam" id="PF00534"/>
    </source>
</evidence>